<feature type="coiled-coil region" evidence="1">
    <location>
        <begin position="566"/>
        <end position="593"/>
    </location>
</feature>
<feature type="region of interest" description="Disordered" evidence="2">
    <location>
        <begin position="93"/>
        <end position="112"/>
    </location>
</feature>
<dbReference type="InterPro" id="IPR036126">
    <property type="entry name" value="TBCA_sf"/>
</dbReference>
<keyword evidence="3" id="KW-0472">Membrane</keyword>
<feature type="transmembrane region" description="Helical" evidence="3">
    <location>
        <begin position="876"/>
        <end position="896"/>
    </location>
</feature>
<dbReference type="EMBL" id="MEUA01000017">
    <property type="protein sequence ID" value="OGC15779.1"/>
    <property type="molecule type" value="Genomic_DNA"/>
</dbReference>
<comment type="caution">
    <text evidence="4">The sequence shown here is derived from an EMBL/GenBank/DDBJ whole genome shotgun (WGS) entry which is preliminary data.</text>
</comment>
<protein>
    <submittedName>
        <fullName evidence="4">Uncharacterized protein</fullName>
    </submittedName>
</protein>
<evidence type="ECO:0000313" key="4">
    <source>
        <dbReference type="EMBL" id="OGC15779.1"/>
    </source>
</evidence>
<reference evidence="4 5" key="1">
    <citation type="journal article" date="2016" name="Nat. Commun.">
        <title>Thousands of microbial genomes shed light on interconnected biogeochemical processes in an aquifer system.</title>
        <authorList>
            <person name="Anantharaman K."/>
            <person name="Brown C.T."/>
            <person name="Hug L.A."/>
            <person name="Sharon I."/>
            <person name="Castelle C.J."/>
            <person name="Probst A.J."/>
            <person name="Thomas B.C."/>
            <person name="Singh A."/>
            <person name="Wilkins M.J."/>
            <person name="Karaoz U."/>
            <person name="Brodie E.L."/>
            <person name="Williams K.H."/>
            <person name="Hubbard S.S."/>
            <person name="Banfield J.F."/>
        </authorList>
    </citation>
    <scope>NUCLEOTIDE SEQUENCE [LARGE SCALE GENOMIC DNA]</scope>
</reference>
<feature type="compositionally biased region" description="Polar residues" evidence="2">
    <location>
        <begin position="1505"/>
        <end position="1521"/>
    </location>
</feature>
<evidence type="ECO:0000256" key="2">
    <source>
        <dbReference type="SAM" id="MobiDB-lite"/>
    </source>
</evidence>
<feature type="coiled-coil region" evidence="1">
    <location>
        <begin position="1622"/>
        <end position="1649"/>
    </location>
</feature>
<dbReference type="GO" id="GO:0048487">
    <property type="term" value="F:beta-tubulin binding"/>
    <property type="evidence" value="ECO:0007669"/>
    <property type="project" value="InterPro"/>
</dbReference>
<sequence length="1730" mass="191448">MSHLYQILEPRRLSEDFERDEFAGAGAPPPYLLAEEVKVLELKAAIHVDISSIRASINSTNAQMIENNSSVNLAEENSNYIANQPVDEPGYAIESEVPPKSKPMTTPELPSDAGIQTYNAPTSSNSTTEANDDNYNLEATYNVEINGNTGETVVTDPDGTKHTFDSQADAQAYIDAEAKKHDGCIIVNYTETTTTTHHTGGRGNMHEVSETNVETWSYVYDDGVKVKTFTPDNDSTLSSAEQANQWLHNQYYENADMSYVYDYSHCEGLDENSSTADVLQAAEEDLDDAFDNYDSDQFYYYNDDGMMVLDVDRLTAWYDKVRLLCAILVFYQMIMEAEQESRDSVLEELLDLPAGGGLDTGTIVANKISNRLKMVSVAFGDLMEQMMDYNQARYDADVEAANAQTSGFGNTTSDMLTGGGQTVTGLEMQQDAVGRYLRAMRTVLDLLNRTVNSDKPMEYDPNDPNSVYRALQDRETVSFSKIPSIVYSGDNDYWELDEEKLSSVRKGFYGLQSVRNIINTVHDAESEAKNLIHKEMTGVGGRSRSNLDNKLLEMDNQYKTMLFETNIRLTQQKMQLENNVRFLEGEILKARTQRVYNVISNIFALAGLVCAFIPGVGTAVTLLLGLAAAGIKLAGAIHANQIAEDYAYEPDTPLYEEENYDTDTGNPSVDAMNGAANMEEEIIGQDNGNLIQDEDTDEGRVGSWWRQSGVNPGNWFTDRASETFKVVNYAEIARLQLELVKIQNLRRIIVSLHKEKASLRNLVHMEMTGVGGYQTPSYLLDSALGNEFRLSQFKLETFTFMLNEYKTAENMSIAKDKSLASAVNGFILSVAMEIGCAALGGFLGDLFDKGKNVAQGAADAGSEVATEAARTLSERLFYVGWGVGGAVGGFLSTLLYEFTMGSFLSSYGDDGVPAYIRAFRRNNPNTTEARLGRLEAEIYEDLLTNGINKNVGDGYWAMDGGYVARLRMALARIANLKNILITLTEATSEARNLVHLEMTGVSGRRSGGLAREVAEAEFQGFMKVFDDLVQLLGQRIEVQRRHIDSKKQITDAAWKLGIDLALVAATVGAGITISQGAFSFMSPLMGIFNAVYDLIINMIRGKRGEEYVNNYNAELLANELKNEDSPDSTWSKIDEMEMQVYSDISTDLIEDVGAGRWGINSGSISILRHRMEKIYNLKDVIASLKSAKAEMRATIHSIMSGAGGRVGNVRGLFSSQQMAAMANIGTLYQNVLSVVDVHNQMNAAKRATLQSLVAVTVSVANLVLVYKSTVVREKYQDNVESGKIGEKVLADKKVLAESQKNAAIEAYSKGDAKLYDESINNYRKTAADSENIKSNLMSKQSEREELIEQYQQFALYQFIGGLAENCAVLLAGLIYDSGFASNGARKSVKKAREERMERRAEYIDEIRNGSKNTQKGWVTGVTKSEASSLESAVNSGTSELDMTASELTEQQNEQVLKNIWNSVKSSAEYVAESVKQKTPHTFLSRKDPKNNIPHPVAPPPVPPKESSTTGEVIQSKENNSPNTRVLIERMDQVIQKMGEFLQKVGEGYLPQLEQKMLNAKEDLNVLASEGQKPAELAAQLEVAKSLLQEAMDAWSKAVKKHMEAHDKLSELKNTTLVKEEDIKKAQELIREAKTMVDEARVKVKEAAKVVNKIIVTIERAKKDGVQKGAKKSTSDTLTESAVLKVDNNLKDKNRRQKNLYEMYKQERDEEMVVMQKIESKAGSMMGGGIA</sequence>
<feature type="transmembrane region" description="Helical" evidence="3">
    <location>
        <begin position="1052"/>
        <end position="1071"/>
    </location>
</feature>
<feature type="transmembrane region" description="Helical" evidence="3">
    <location>
        <begin position="602"/>
        <end position="628"/>
    </location>
</feature>
<feature type="region of interest" description="Disordered" evidence="2">
    <location>
        <begin position="1478"/>
        <end position="1521"/>
    </location>
</feature>
<dbReference type="SUPFAM" id="SSF46988">
    <property type="entry name" value="Tubulin chaperone cofactor A"/>
    <property type="match status" value="1"/>
</dbReference>
<name>A0A1F4S5V4_UNCSA</name>
<evidence type="ECO:0000313" key="5">
    <source>
        <dbReference type="Proteomes" id="UP000177905"/>
    </source>
</evidence>
<dbReference type="Proteomes" id="UP000177905">
    <property type="component" value="Unassembled WGS sequence"/>
</dbReference>
<keyword evidence="3" id="KW-0812">Transmembrane</keyword>
<keyword evidence="3" id="KW-1133">Transmembrane helix</keyword>
<organism evidence="4 5">
    <name type="scientific">candidate division WOR-1 bacterium RIFOXYB2_FULL_36_35</name>
    <dbReference type="NCBI Taxonomy" id="1802578"/>
    <lineage>
        <taxon>Bacteria</taxon>
        <taxon>Bacillati</taxon>
        <taxon>Saganbacteria</taxon>
    </lineage>
</organism>
<gene>
    <name evidence="4" type="ORF">A2290_05515</name>
</gene>
<evidence type="ECO:0000256" key="3">
    <source>
        <dbReference type="SAM" id="Phobius"/>
    </source>
</evidence>
<keyword evidence="1" id="KW-0175">Coiled coil</keyword>
<proteinExistence type="predicted"/>
<accession>A0A1F4S5V4</accession>
<dbReference type="GO" id="GO:0007023">
    <property type="term" value="P:post-chaperonin tubulin folding pathway"/>
    <property type="evidence" value="ECO:0007669"/>
    <property type="project" value="InterPro"/>
</dbReference>
<dbReference type="GO" id="GO:0007021">
    <property type="term" value="P:tubulin complex assembly"/>
    <property type="evidence" value="ECO:0007669"/>
    <property type="project" value="InterPro"/>
</dbReference>
<evidence type="ECO:0000256" key="1">
    <source>
        <dbReference type="SAM" id="Coils"/>
    </source>
</evidence>
<feature type="transmembrane region" description="Helical" evidence="3">
    <location>
        <begin position="819"/>
        <end position="843"/>
    </location>
</feature>